<evidence type="ECO:0000256" key="4">
    <source>
        <dbReference type="ARBA" id="ARBA00023136"/>
    </source>
</evidence>
<dbReference type="Gene3D" id="1.20.1250.20">
    <property type="entry name" value="MFS general substrate transporter like domains"/>
    <property type="match status" value="1"/>
</dbReference>
<feature type="transmembrane region" description="Helical" evidence="5">
    <location>
        <begin position="203"/>
        <end position="222"/>
    </location>
</feature>
<name>A0AAN9TNI5_9HEMI</name>
<gene>
    <name evidence="6" type="ORF">V9T40_012652</name>
</gene>
<keyword evidence="7" id="KW-1185">Reference proteome</keyword>
<reference evidence="6 7" key="1">
    <citation type="submission" date="2024-03" db="EMBL/GenBank/DDBJ databases">
        <title>Adaptation during the transition from Ophiocordyceps entomopathogen to insect associate is accompanied by gene loss and intensified selection.</title>
        <authorList>
            <person name="Ward C.M."/>
            <person name="Onetto C.A."/>
            <person name="Borneman A.R."/>
        </authorList>
    </citation>
    <scope>NUCLEOTIDE SEQUENCE [LARGE SCALE GENOMIC DNA]</scope>
    <source>
        <strain evidence="6">AWRI1</strain>
        <tissue evidence="6">Single Adult Female</tissue>
    </source>
</reference>
<keyword evidence="3 5" id="KW-1133">Transmembrane helix</keyword>
<feature type="transmembrane region" description="Helical" evidence="5">
    <location>
        <begin position="264"/>
        <end position="287"/>
    </location>
</feature>
<evidence type="ECO:0000256" key="2">
    <source>
        <dbReference type="ARBA" id="ARBA00022692"/>
    </source>
</evidence>
<feature type="transmembrane region" description="Helical" evidence="5">
    <location>
        <begin position="133"/>
        <end position="160"/>
    </location>
</feature>
<proteinExistence type="predicted"/>
<dbReference type="SUPFAM" id="SSF103473">
    <property type="entry name" value="MFS general substrate transporter"/>
    <property type="match status" value="1"/>
</dbReference>
<dbReference type="Proteomes" id="UP001367676">
    <property type="component" value="Unassembled WGS sequence"/>
</dbReference>
<dbReference type="AlphaFoldDB" id="A0AAN9TNI5"/>
<keyword evidence="2 5" id="KW-0812">Transmembrane</keyword>
<feature type="transmembrane region" description="Helical" evidence="5">
    <location>
        <begin position="181"/>
        <end position="197"/>
    </location>
</feature>
<feature type="transmembrane region" description="Helical" evidence="5">
    <location>
        <begin position="299"/>
        <end position="321"/>
    </location>
</feature>
<dbReference type="Pfam" id="PF07690">
    <property type="entry name" value="MFS_1"/>
    <property type="match status" value="1"/>
</dbReference>
<feature type="transmembrane region" description="Helical" evidence="5">
    <location>
        <begin position="389"/>
        <end position="407"/>
    </location>
</feature>
<sequence>MIWPFSFSLPWHWLKFVTVEPAFFFYMCAFTLVEFGNTNLYLQKACRIDHTTEPDLETPCDDNEKGVILVANINTYVHSVKMFLVLACTALYSSWSDLAGRKRKFFLVMTTASILLESVMVCCHVYWWSVPPIYAAITSAALQVLLGQYVTISIFGYIYLSDIVDSENRTMRLGIFSSMKILGILVGKGVSGFLLHAAGFYRYYAVCSVISLVSLILAYVCIEDTSVPMEKKMLPYSRHNVSHLFRSFKIILGKGSAKEKTIKYLLLVTYSLLIFVHEGEFTVIYLYLKFRFDWNEVMFGIFLFYGCFGMAMGTIFSSVILSKLLKIHDALIGIIAAFWDAVVALSYTFALQTWQLYLISGLDVFYGVSTTVCISLLTKFCDASEMGHLFAVTLMFMILIPVCHPTYNIIFKTTMHTTPTTIYLVSFVLFLIAAIIYW</sequence>
<dbReference type="InterPro" id="IPR036259">
    <property type="entry name" value="MFS_trans_sf"/>
</dbReference>
<evidence type="ECO:0000256" key="1">
    <source>
        <dbReference type="ARBA" id="ARBA00004141"/>
    </source>
</evidence>
<evidence type="ECO:0000313" key="7">
    <source>
        <dbReference type="Proteomes" id="UP001367676"/>
    </source>
</evidence>
<dbReference type="EMBL" id="JBBCAQ010000036">
    <property type="protein sequence ID" value="KAK7576366.1"/>
    <property type="molecule type" value="Genomic_DNA"/>
</dbReference>
<dbReference type="PANTHER" id="PTHR23507">
    <property type="entry name" value="ZGC:174356"/>
    <property type="match status" value="1"/>
</dbReference>
<dbReference type="InterPro" id="IPR011701">
    <property type="entry name" value="MFS"/>
</dbReference>
<protein>
    <submittedName>
        <fullName evidence="6">Uncharacterized protein</fullName>
    </submittedName>
</protein>
<comment type="subcellular location">
    <subcellularLocation>
        <location evidence="1">Membrane</location>
        <topology evidence="1">Multi-pass membrane protein</topology>
    </subcellularLocation>
</comment>
<accession>A0AAN9TNI5</accession>
<dbReference type="GO" id="GO:0016020">
    <property type="term" value="C:membrane"/>
    <property type="evidence" value="ECO:0007669"/>
    <property type="project" value="UniProtKB-SubCell"/>
</dbReference>
<feature type="transmembrane region" description="Helical" evidence="5">
    <location>
        <begin position="419"/>
        <end position="437"/>
    </location>
</feature>
<feature type="transmembrane region" description="Helical" evidence="5">
    <location>
        <begin position="12"/>
        <end position="33"/>
    </location>
</feature>
<evidence type="ECO:0000256" key="3">
    <source>
        <dbReference type="ARBA" id="ARBA00022989"/>
    </source>
</evidence>
<organism evidence="6 7">
    <name type="scientific">Parthenolecanium corni</name>
    <dbReference type="NCBI Taxonomy" id="536013"/>
    <lineage>
        <taxon>Eukaryota</taxon>
        <taxon>Metazoa</taxon>
        <taxon>Ecdysozoa</taxon>
        <taxon>Arthropoda</taxon>
        <taxon>Hexapoda</taxon>
        <taxon>Insecta</taxon>
        <taxon>Pterygota</taxon>
        <taxon>Neoptera</taxon>
        <taxon>Paraneoptera</taxon>
        <taxon>Hemiptera</taxon>
        <taxon>Sternorrhyncha</taxon>
        <taxon>Coccoidea</taxon>
        <taxon>Coccidae</taxon>
        <taxon>Parthenolecanium</taxon>
    </lineage>
</organism>
<feature type="transmembrane region" description="Helical" evidence="5">
    <location>
        <begin position="356"/>
        <end position="377"/>
    </location>
</feature>
<evidence type="ECO:0000313" key="6">
    <source>
        <dbReference type="EMBL" id="KAK7576366.1"/>
    </source>
</evidence>
<dbReference type="PANTHER" id="PTHR23507:SF1">
    <property type="entry name" value="FI18259P1-RELATED"/>
    <property type="match status" value="1"/>
</dbReference>
<comment type="caution">
    <text evidence="6">The sequence shown here is derived from an EMBL/GenBank/DDBJ whole genome shotgun (WGS) entry which is preliminary data.</text>
</comment>
<feature type="transmembrane region" description="Helical" evidence="5">
    <location>
        <begin position="105"/>
        <end position="127"/>
    </location>
</feature>
<feature type="transmembrane region" description="Helical" evidence="5">
    <location>
        <begin position="330"/>
        <end position="350"/>
    </location>
</feature>
<evidence type="ECO:0000256" key="5">
    <source>
        <dbReference type="SAM" id="Phobius"/>
    </source>
</evidence>
<keyword evidence="4 5" id="KW-0472">Membrane</keyword>
<dbReference type="GO" id="GO:0022857">
    <property type="term" value="F:transmembrane transporter activity"/>
    <property type="evidence" value="ECO:0007669"/>
    <property type="project" value="InterPro"/>
</dbReference>